<gene>
    <name evidence="1" type="ORF">CPLU01_07871</name>
</gene>
<protein>
    <submittedName>
        <fullName evidence="1">Ankyrin and het domain-containing protein</fullName>
    </submittedName>
</protein>
<sequence length="403" mass="45189">MNAARNRKKGYTLVEALEARRGLGATDPRDFVYANLGVASYGCLEVNYEKTSQWIYAQAAIYLVEELGIANLILYIDNVAARERLEGLPSWAPDWRLPSSDSTPLRRGKYTQVDYRVNHVFVEGNGSFVMGHIGYTVDTVKITSGTVPPADETHCVNPDYEGAWDAFTTGRSSLGLDFTVQSVLGTMWASWVAWFQGLEGRTAPRSPVDGGFAVFLEQWLSTVMGIAKARKLRDHTEEDIMGWFHGHFKRPGAQSLLTGRRLAITETGKFCVVPSRTRPGDIMGYLATSSMEVIFRSIQIRRRSRVSDAVVQAFQESGRGKLYLPEGIIREWDGEYTQYFDWSIPDDGTVRVEHYRVVGEGLLQRQSLSPARYDYSSVTEDGPWGMDAMGRLKPSDLQVFALH</sequence>
<dbReference type="PANTHER" id="PTHR24148:SF73">
    <property type="entry name" value="HET DOMAIN PROTEIN (AFU_ORTHOLOGUE AFUA_8G01020)"/>
    <property type="match status" value="1"/>
</dbReference>
<evidence type="ECO:0000313" key="2">
    <source>
        <dbReference type="Proteomes" id="UP000654918"/>
    </source>
</evidence>
<organism evidence="1 2">
    <name type="scientific">Colletotrichum plurivorum</name>
    <dbReference type="NCBI Taxonomy" id="2175906"/>
    <lineage>
        <taxon>Eukaryota</taxon>
        <taxon>Fungi</taxon>
        <taxon>Dikarya</taxon>
        <taxon>Ascomycota</taxon>
        <taxon>Pezizomycotina</taxon>
        <taxon>Sordariomycetes</taxon>
        <taxon>Hypocreomycetidae</taxon>
        <taxon>Glomerellales</taxon>
        <taxon>Glomerellaceae</taxon>
        <taxon>Colletotrichum</taxon>
        <taxon>Colletotrichum orchidearum species complex</taxon>
    </lineage>
</organism>
<comment type="caution">
    <text evidence="1">The sequence shown here is derived from an EMBL/GenBank/DDBJ whole genome shotgun (WGS) entry which is preliminary data.</text>
</comment>
<name>A0A8H6KDZ6_9PEZI</name>
<evidence type="ECO:0000313" key="1">
    <source>
        <dbReference type="EMBL" id="KAF6829585.1"/>
    </source>
</evidence>
<dbReference type="EMBL" id="WIGO01000106">
    <property type="protein sequence ID" value="KAF6829585.1"/>
    <property type="molecule type" value="Genomic_DNA"/>
</dbReference>
<dbReference type="Proteomes" id="UP000654918">
    <property type="component" value="Unassembled WGS sequence"/>
</dbReference>
<dbReference type="InterPro" id="IPR052895">
    <property type="entry name" value="HetReg/Transcr_Mod"/>
</dbReference>
<proteinExistence type="predicted"/>
<reference evidence="1" key="1">
    <citation type="journal article" date="2020" name="Phytopathology">
        <title>Genome Sequence Resources of Colletotrichum truncatum, C. plurivorum, C. musicola, and C. sojae: Four Species Pathogenic to Soybean (Glycine max).</title>
        <authorList>
            <person name="Rogerio F."/>
            <person name="Boufleur T.R."/>
            <person name="Ciampi-Guillardi M."/>
            <person name="Sukno S.A."/>
            <person name="Thon M.R."/>
            <person name="Massola Junior N.S."/>
            <person name="Baroncelli R."/>
        </authorList>
    </citation>
    <scope>NUCLEOTIDE SEQUENCE</scope>
    <source>
        <strain evidence="1">LFN00145</strain>
    </source>
</reference>
<keyword evidence="2" id="KW-1185">Reference proteome</keyword>
<dbReference type="AlphaFoldDB" id="A0A8H6KDZ6"/>
<accession>A0A8H6KDZ6</accession>
<dbReference type="PANTHER" id="PTHR24148">
    <property type="entry name" value="ANKYRIN REPEAT DOMAIN-CONTAINING PROTEIN 39 HOMOLOG-RELATED"/>
    <property type="match status" value="1"/>
</dbReference>